<sequence length="413" mass="43378">MHVSQTANAGSDSDDDVDPADALRSKLHPEYFGRGSYKGAISSHADADVSDAGLAPTTPPLEEVNPASATPHERSNAKRVEPASAASLPAPAAARCTVRLSFTPLETPHLPARQPNQDHLKAGKDERDQLQLHANAPLSTQHPLMLRDKGDRMLAQRNPAGAVNAFTSALDLDPRCASALAGRATCHLQLGCFEQCLANCTAALGILLAKQHVDLTEEEQRVLAAVRATQTAAQERMPSMSTPQAQTVAQPVSAADAGQHTSAEQESESAVARRRADALVADQAYEEAVRVYTGLIQQSAGASALPVKEVIALRSNRAAALVAMQRYDSALEDCSSALALLTGGQSASEDLKIWISAAKTALQRPSAAQGACAMRLLARRALCDANTGRLQLAQDDYQAALALCGHLAQVAGG</sequence>
<evidence type="ECO:0000313" key="2">
    <source>
        <dbReference type="EMBL" id="KAK9802934.1"/>
    </source>
</evidence>
<dbReference type="InterPro" id="IPR011990">
    <property type="entry name" value="TPR-like_helical_dom_sf"/>
</dbReference>
<dbReference type="InterPro" id="IPR052004">
    <property type="entry name" value="Dynein_assembly_factor_4"/>
</dbReference>
<dbReference type="GO" id="GO:0003341">
    <property type="term" value="P:cilium movement"/>
    <property type="evidence" value="ECO:0007669"/>
    <property type="project" value="TreeGrafter"/>
</dbReference>
<feature type="compositionally biased region" description="Basic and acidic residues" evidence="1">
    <location>
        <begin position="21"/>
        <end position="31"/>
    </location>
</feature>
<organism evidence="2 3">
    <name type="scientific">Symbiochloris irregularis</name>
    <dbReference type="NCBI Taxonomy" id="706552"/>
    <lineage>
        <taxon>Eukaryota</taxon>
        <taxon>Viridiplantae</taxon>
        <taxon>Chlorophyta</taxon>
        <taxon>core chlorophytes</taxon>
        <taxon>Trebouxiophyceae</taxon>
        <taxon>Trebouxiales</taxon>
        <taxon>Trebouxiaceae</taxon>
        <taxon>Symbiochloris</taxon>
    </lineage>
</organism>
<dbReference type="Gene3D" id="1.25.40.10">
    <property type="entry name" value="Tetratricopeptide repeat domain"/>
    <property type="match status" value="2"/>
</dbReference>
<dbReference type="InterPro" id="IPR019734">
    <property type="entry name" value="TPR_rpt"/>
</dbReference>
<feature type="compositionally biased region" description="Polar residues" evidence="1">
    <location>
        <begin position="234"/>
        <end position="250"/>
    </location>
</feature>
<dbReference type="PANTHER" id="PTHR46492:SF1">
    <property type="entry name" value="DYNEIN AXONEMAL ASSEMBLY FACTOR 4"/>
    <property type="match status" value="1"/>
</dbReference>
<dbReference type="GO" id="GO:0036159">
    <property type="term" value="P:inner dynein arm assembly"/>
    <property type="evidence" value="ECO:0007669"/>
    <property type="project" value="TreeGrafter"/>
</dbReference>
<name>A0AAW1P453_9CHLO</name>
<evidence type="ECO:0000256" key="1">
    <source>
        <dbReference type="SAM" id="MobiDB-lite"/>
    </source>
</evidence>
<dbReference type="PANTHER" id="PTHR46492">
    <property type="entry name" value="DYNEIN ASSEMBLY FACTOR 4, AXONEMAL"/>
    <property type="match status" value="1"/>
</dbReference>
<feature type="region of interest" description="Disordered" evidence="1">
    <location>
        <begin position="1"/>
        <end position="90"/>
    </location>
</feature>
<gene>
    <name evidence="2" type="ORF">WJX73_009821</name>
</gene>
<dbReference type="SMART" id="SM00028">
    <property type="entry name" value="TPR"/>
    <property type="match status" value="4"/>
</dbReference>
<dbReference type="SUPFAM" id="SSF48452">
    <property type="entry name" value="TPR-like"/>
    <property type="match status" value="2"/>
</dbReference>
<evidence type="ECO:0000313" key="3">
    <source>
        <dbReference type="Proteomes" id="UP001465755"/>
    </source>
</evidence>
<feature type="region of interest" description="Disordered" evidence="1">
    <location>
        <begin position="234"/>
        <end position="270"/>
    </location>
</feature>
<dbReference type="GO" id="GO:0036158">
    <property type="term" value="P:outer dynein arm assembly"/>
    <property type="evidence" value="ECO:0007669"/>
    <property type="project" value="TreeGrafter"/>
</dbReference>
<feature type="compositionally biased region" description="Basic and acidic residues" evidence="1">
    <location>
        <begin position="71"/>
        <end position="81"/>
    </location>
</feature>
<dbReference type="Proteomes" id="UP001465755">
    <property type="component" value="Unassembled WGS sequence"/>
</dbReference>
<dbReference type="AlphaFoldDB" id="A0AAW1P453"/>
<reference evidence="2 3" key="1">
    <citation type="journal article" date="2024" name="Nat. Commun.">
        <title>Phylogenomics reveals the evolutionary origins of lichenization in chlorophyte algae.</title>
        <authorList>
            <person name="Puginier C."/>
            <person name="Libourel C."/>
            <person name="Otte J."/>
            <person name="Skaloud P."/>
            <person name="Haon M."/>
            <person name="Grisel S."/>
            <person name="Petersen M."/>
            <person name="Berrin J.G."/>
            <person name="Delaux P.M."/>
            <person name="Dal Grande F."/>
            <person name="Keller J."/>
        </authorList>
    </citation>
    <scope>NUCLEOTIDE SEQUENCE [LARGE SCALE GENOMIC DNA]</scope>
    <source>
        <strain evidence="2 3">SAG 2036</strain>
    </source>
</reference>
<accession>A0AAW1P453</accession>
<dbReference type="EMBL" id="JALJOQ010000065">
    <property type="protein sequence ID" value="KAK9802934.1"/>
    <property type="molecule type" value="Genomic_DNA"/>
</dbReference>
<protein>
    <submittedName>
        <fullName evidence="2">Uncharacterized protein</fullName>
    </submittedName>
</protein>
<comment type="caution">
    <text evidence="2">The sequence shown here is derived from an EMBL/GenBank/DDBJ whole genome shotgun (WGS) entry which is preliminary data.</text>
</comment>
<proteinExistence type="predicted"/>
<keyword evidence="3" id="KW-1185">Reference proteome</keyword>